<sequence length="248" mass="28232">MTSFASESHPAAGSELSGRELAQRVYDRPVGEDMTSHAVMELISAKGSVRKREFQVYGMDQKGQRSQLIRFTSPADISGTGFLVFERGQGDTEQFLYLPALRRTRRIVSSQKGHSFVNSDFSYEDMERRPVDSWSHKIAGSEKIGPMVTLVLESRPKEDTTSSYTLVKSWVAPEIDMPLRVEYYQRNDRLVKTYQVLSLENIQGYWTETKVVMEDAESGHKTIIANLETSYDTGLSDDIFTQRYLESQ</sequence>
<gene>
    <name evidence="3" type="ORF">GSUB_07865</name>
</gene>
<dbReference type="AlphaFoldDB" id="A0A0B5FID3"/>
<dbReference type="InterPro" id="IPR033399">
    <property type="entry name" value="TP_0789-like"/>
</dbReference>
<evidence type="ECO:0000313" key="4">
    <source>
        <dbReference type="Proteomes" id="UP000035036"/>
    </source>
</evidence>
<dbReference type="Gene3D" id="2.50.20.10">
    <property type="entry name" value="Lipoprotein localisation LolA/LolB/LppX"/>
    <property type="match status" value="1"/>
</dbReference>
<reference evidence="3 4" key="1">
    <citation type="journal article" date="2015" name="Genome Announc.">
        <title>Genomes of Geoalkalibacter ferrihydriticus Z-0531T and Geoalkalibacter subterraneus Red1T, Two Haloalkaliphilic Metal-Reducing Deltaproteobacteria.</title>
        <authorList>
            <person name="Badalamenti J.P."/>
            <person name="Krajmalnik-Brown R."/>
            <person name="Torres C.I."/>
            <person name="Bond D.R."/>
        </authorList>
    </citation>
    <scope>NUCLEOTIDE SEQUENCE [LARGE SCALE GENOMIC DNA]</scope>
    <source>
        <strain evidence="3 4">Red1</strain>
    </source>
</reference>
<dbReference type="OrthoDB" id="9803781at2"/>
<keyword evidence="4" id="KW-1185">Reference proteome</keyword>
<dbReference type="EMBL" id="CP010311">
    <property type="protein sequence ID" value="AJF07962.1"/>
    <property type="molecule type" value="Genomic_DNA"/>
</dbReference>
<dbReference type="RefSeq" id="WP_040202265.1">
    <property type="nucleotide sequence ID" value="NZ_CP010311.1"/>
</dbReference>
<dbReference type="Proteomes" id="UP000035036">
    <property type="component" value="Chromosome"/>
</dbReference>
<evidence type="ECO:0000256" key="1">
    <source>
        <dbReference type="SAM" id="MobiDB-lite"/>
    </source>
</evidence>
<dbReference type="HOGENOM" id="CLU_074356_1_0_7"/>
<protein>
    <recommendedName>
        <fullName evidence="2">Uncharacterized protein TP-0789 domain-containing protein</fullName>
    </recommendedName>
</protein>
<dbReference type="Pfam" id="PF17131">
    <property type="entry name" value="LolA_like"/>
    <property type="match status" value="1"/>
</dbReference>
<proteinExistence type="predicted"/>
<feature type="domain" description="Uncharacterized protein TP-0789" evidence="2">
    <location>
        <begin position="63"/>
        <end position="246"/>
    </location>
</feature>
<accession>A0A0B5FID3</accession>
<dbReference type="KEGG" id="gsb:GSUB_07865"/>
<feature type="region of interest" description="Disordered" evidence="1">
    <location>
        <begin position="1"/>
        <end position="20"/>
    </location>
</feature>
<name>A0A0B5FID3_9BACT</name>
<evidence type="ECO:0000313" key="3">
    <source>
        <dbReference type="EMBL" id="AJF07962.1"/>
    </source>
</evidence>
<dbReference type="CDD" id="cd16329">
    <property type="entry name" value="LolA_like"/>
    <property type="match status" value="1"/>
</dbReference>
<organism evidence="3 4">
    <name type="scientific">Geoalkalibacter subterraneus</name>
    <dbReference type="NCBI Taxonomy" id="483547"/>
    <lineage>
        <taxon>Bacteria</taxon>
        <taxon>Pseudomonadati</taxon>
        <taxon>Thermodesulfobacteriota</taxon>
        <taxon>Desulfuromonadia</taxon>
        <taxon>Desulfuromonadales</taxon>
        <taxon>Geoalkalibacteraceae</taxon>
        <taxon>Geoalkalibacter</taxon>
    </lineage>
</organism>
<dbReference type="STRING" id="483547.GSUB_07865"/>
<evidence type="ECO:0000259" key="2">
    <source>
        <dbReference type="Pfam" id="PF17131"/>
    </source>
</evidence>